<comment type="similarity">
    <text evidence="1">Belongs to the inositol polyphosphate 5-phosphatase family.</text>
</comment>
<dbReference type="EMBL" id="CM008048">
    <property type="protein sequence ID" value="PAN18417.1"/>
    <property type="molecule type" value="Genomic_DNA"/>
</dbReference>
<name>A0A2S3HA49_9POAL</name>
<dbReference type="PANTHER" id="PTHR45666:SF29">
    <property type="entry name" value="INOSITOL POLYPHOSPHATE-RELATED PHOSPHATASE DOMAIN-CONTAINING PROTEIN"/>
    <property type="match status" value="1"/>
</dbReference>
<dbReference type="Proteomes" id="UP000243499">
    <property type="component" value="Chromosome 3"/>
</dbReference>
<dbReference type="PANTHER" id="PTHR45666">
    <property type="entry name" value="TYPE IV INOSITOL POLYPHOSPHATE 5-PHOSPHATASE 9"/>
    <property type="match status" value="1"/>
</dbReference>
<dbReference type="GO" id="GO:0046856">
    <property type="term" value="P:phosphatidylinositol dephosphorylation"/>
    <property type="evidence" value="ECO:0007669"/>
    <property type="project" value="InterPro"/>
</dbReference>
<sequence length="523" mass="59265">MAAPPGSPRTPRVADPEDSQTRAAPYRLRRQKSEILRAQYIDVRELRICVGTWNVGSICPPSDLDIQEWLDTDEPADIYVLGFQEIIPLEVGYMIGTEDTRPVAVWEHIIHEALNKKCPDKSKFERHSDSPSPARFNPSDYVLEMDNGLLSESSNDSDGELHLLGSAKPSGSAHCLQTLDLACDVSIDNRVERKRSQYVRLISKQMVGVFLSVWVRRSLQKHIHNVRVSIVGVGTRGFIGNKGSVSVSMSIHATHFCFVCCHLAAGEKNGDELKRNGNVEDIHRRTVFGNPVHIVGVPQRIYDHERIIWLGDLNYRLNLSYERTHELISKQDWDGLFEKDQLEKELGKGCTFDGWVEGAISFPPTYKYEFNSEKYVSDAEKELGKGCTFDGWVEGAISFPPTYKYEFNSEKYVSDATKSGRRTPAWCDRILSYGKGTRLLSYKRAELTFSDHRPVTAVYMADVEVFVHRKFQRALTFTNTEVDDHLLLGKETVVEPLNHETGNFPAQVPSKVMAMRYRISESA</sequence>
<evidence type="ECO:0000259" key="4">
    <source>
        <dbReference type="SMART" id="SM00128"/>
    </source>
</evidence>
<dbReference type="InterPro" id="IPR045849">
    <property type="entry name" value="IP5P_plant"/>
</dbReference>
<dbReference type="GO" id="GO:0034485">
    <property type="term" value="F:phosphatidylinositol-3,4,5-trisphosphate 5-phosphatase activity"/>
    <property type="evidence" value="ECO:0007669"/>
    <property type="project" value="TreeGrafter"/>
</dbReference>
<evidence type="ECO:0000256" key="3">
    <source>
        <dbReference type="SAM" id="MobiDB-lite"/>
    </source>
</evidence>
<dbReference type="Pfam" id="PF22669">
    <property type="entry name" value="Exo_endo_phos2"/>
    <property type="match status" value="3"/>
</dbReference>
<evidence type="ECO:0000256" key="1">
    <source>
        <dbReference type="ARBA" id="ARBA00010768"/>
    </source>
</evidence>
<dbReference type="SUPFAM" id="SSF56219">
    <property type="entry name" value="DNase I-like"/>
    <property type="match status" value="2"/>
</dbReference>
<gene>
    <name evidence="5" type="ORF">PAHAL_3G200100</name>
</gene>
<feature type="region of interest" description="Disordered" evidence="3">
    <location>
        <begin position="1"/>
        <end position="23"/>
    </location>
</feature>
<dbReference type="Gene3D" id="3.60.10.10">
    <property type="entry name" value="Endonuclease/exonuclease/phosphatase"/>
    <property type="match status" value="2"/>
</dbReference>
<dbReference type="InterPro" id="IPR000300">
    <property type="entry name" value="IPPc"/>
</dbReference>
<evidence type="ECO:0000256" key="2">
    <source>
        <dbReference type="ARBA" id="ARBA00022801"/>
    </source>
</evidence>
<dbReference type="AlphaFoldDB" id="A0A2S3HA49"/>
<keyword evidence="2" id="KW-0378">Hydrolase</keyword>
<reference evidence="5" key="1">
    <citation type="submission" date="2018-04" db="EMBL/GenBank/DDBJ databases">
        <title>WGS assembly of Panicum hallii.</title>
        <authorList>
            <person name="Lovell J."/>
            <person name="Jenkins J."/>
            <person name="Lowry D."/>
            <person name="Mamidi S."/>
            <person name="Sreedasyam A."/>
            <person name="Weng X."/>
            <person name="Barry K."/>
            <person name="Bonette J."/>
            <person name="Campitelli B."/>
            <person name="Daum C."/>
            <person name="Gordon S."/>
            <person name="Gould B."/>
            <person name="Lipzen A."/>
            <person name="Macqueen A."/>
            <person name="Palacio-Mejia J."/>
            <person name="Plott C."/>
            <person name="Shakirov E."/>
            <person name="Shu S."/>
            <person name="Yoshinaga Y."/>
            <person name="Zane M."/>
            <person name="Rokhsar D."/>
            <person name="Grimwood J."/>
            <person name="Schmutz J."/>
            <person name="Juenger T."/>
        </authorList>
    </citation>
    <scope>NUCLEOTIDE SEQUENCE [LARGE SCALE GENOMIC DNA]</scope>
    <source>
        <strain evidence="5">FIL2</strain>
    </source>
</reference>
<accession>A0A2S3HA49</accession>
<evidence type="ECO:0000313" key="5">
    <source>
        <dbReference type="EMBL" id="PAN18417.1"/>
    </source>
</evidence>
<dbReference type="GO" id="GO:0004439">
    <property type="term" value="F:phosphatidylinositol-4,5-bisphosphate 5-phosphatase activity"/>
    <property type="evidence" value="ECO:0007669"/>
    <property type="project" value="TreeGrafter"/>
</dbReference>
<protein>
    <recommendedName>
        <fullName evidence="4">Inositol polyphosphate-related phosphatase domain-containing protein</fullName>
    </recommendedName>
</protein>
<feature type="domain" description="Inositol polyphosphate-related phosphatase" evidence="4">
    <location>
        <begin position="44"/>
        <end position="468"/>
    </location>
</feature>
<dbReference type="GO" id="GO:0004445">
    <property type="term" value="F:inositol-polyphosphate 5-phosphatase activity"/>
    <property type="evidence" value="ECO:0007669"/>
    <property type="project" value="InterPro"/>
</dbReference>
<proteinExistence type="inferred from homology"/>
<dbReference type="Gramene" id="PAN18417">
    <property type="protein sequence ID" value="PAN18417"/>
    <property type="gene ID" value="PAHAL_3G200100"/>
</dbReference>
<dbReference type="InterPro" id="IPR036691">
    <property type="entry name" value="Endo/exonu/phosph_ase_sf"/>
</dbReference>
<organism evidence="5">
    <name type="scientific">Panicum hallii</name>
    <dbReference type="NCBI Taxonomy" id="206008"/>
    <lineage>
        <taxon>Eukaryota</taxon>
        <taxon>Viridiplantae</taxon>
        <taxon>Streptophyta</taxon>
        <taxon>Embryophyta</taxon>
        <taxon>Tracheophyta</taxon>
        <taxon>Spermatophyta</taxon>
        <taxon>Magnoliopsida</taxon>
        <taxon>Liliopsida</taxon>
        <taxon>Poales</taxon>
        <taxon>Poaceae</taxon>
        <taxon>PACMAD clade</taxon>
        <taxon>Panicoideae</taxon>
        <taxon>Panicodae</taxon>
        <taxon>Paniceae</taxon>
        <taxon>Panicinae</taxon>
        <taxon>Panicum</taxon>
        <taxon>Panicum sect. Panicum</taxon>
    </lineage>
</organism>
<dbReference type="SMART" id="SM00128">
    <property type="entry name" value="IPPc"/>
    <property type="match status" value="1"/>
</dbReference>